<feature type="region of interest" description="Disordered" evidence="1">
    <location>
        <begin position="210"/>
        <end position="252"/>
    </location>
</feature>
<keyword evidence="2" id="KW-1133">Transmembrane helix</keyword>
<dbReference type="EMBL" id="JACVVK020000110">
    <property type="protein sequence ID" value="KAK7491809.1"/>
    <property type="molecule type" value="Genomic_DNA"/>
</dbReference>
<feature type="transmembrane region" description="Helical" evidence="2">
    <location>
        <begin position="145"/>
        <end position="163"/>
    </location>
</feature>
<evidence type="ECO:0000256" key="2">
    <source>
        <dbReference type="SAM" id="Phobius"/>
    </source>
</evidence>
<evidence type="ECO:0000313" key="3">
    <source>
        <dbReference type="EMBL" id="KAK7491809.1"/>
    </source>
</evidence>
<organism evidence="3 4">
    <name type="scientific">Batillaria attramentaria</name>
    <dbReference type="NCBI Taxonomy" id="370345"/>
    <lineage>
        <taxon>Eukaryota</taxon>
        <taxon>Metazoa</taxon>
        <taxon>Spiralia</taxon>
        <taxon>Lophotrochozoa</taxon>
        <taxon>Mollusca</taxon>
        <taxon>Gastropoda</taxon>
        <taxon>Caenogastropoda</taxon>
        <taxon>Sorbeoconcha</taxon>
        <taxon>Cerithioidea</taxon>
        <taxon>Batillariidae</taxon>
        <taxon>Batillaria</taxon>
    </lineage>
</organism>
<name>A0ABD0KXC8_9CAEN</name>
<gene>
    <name evidence="3" type="ORF">BaRGS_00016944</name>
</gene>
<comment type="caution">
    <text evidence="3">The sequence shown here is derived from an EMBL/GenBank/DDBJ whole genome shotgun (WGS) entry which is preliminary data.</text>
</comment>
<protein>
    <submittedName>
        <fullName evidence="3">Uncharacterized protein</fullName>
    </submittedName>
</protein>
<evidence type="ECO:0000256" key="1">
    <source>
        <dbReference type="SAM" id="MobiDB-lite"/>
    </source>
</evidence>
<proteinExistence type="predicted"/>
<evidence type="ECO:0000313" key="4">
    <source>
        <dbReference type="Proteomes" id="UP001519460"/>
    </source>
</evidence>
<keyword evidence="2" id="KW-0472">Membrane</keyword>
<reference evidence="3 4" key="1">
    <citation type="journal article" date="2023" name="Sci. Data">
        <title>Genome assembly of the Korean intertidal mud-creeper Batillaria attramentaria.</title>
        <authorList>
            <person name="Patra A.K."/>
            <person name="Ho P.T."/>
            <person name="Jun S."/>
            <person name="Lee S.J."/>
            <person name="Kim Y."/>
            <person name="Won Y.J."/>
        </authorList>
    </citation>
    <scope>NUCLEOTIDE SEQUENCE [LARGE SCALE GENOMIC DNA]</scope>
    <source>
        <strain evidence="3">Wonlab-2016</strain>
    </source>
</reference>
<keyword evidence="4" id="KW-1185">Reference proteome</keyword>
<accession>A0ABD0KXC8</accession>
<sequence>MQSVSSAKIFSRLTEDTAVGGIYRGKTEDQHPFVRCVALSDEPDLIAVSILEKESDEVVVSLDTRTNACITTVNIKAKIECQISHRTAEVYATFQNLTDGETRTYKCRRTYFDVAISYKNDKIIISQSKGSSSESVSSCMVACPVIIVLLLFALAAVSASWFLRFRGALRCPFQHGDHAATKVQQEHTHRQNPEKECVRLMDIAPRLMETENKGSGDSGDSSFGQPPTSENVCEGVEDRGGGSNKSASLCNV</sequence>
<keyword evidence="2" id="KW-0812">Transmembrane</keyword>
<dbReference type="Proteomes" id="UP001519460">
    <property type="component" value="Unassembled WGS sequence"/>
</dbReference>
<dbReference type="AlphaFoldDB" id="A0ABD0KXC8"/>